<evidence type="ECO:0000313" key="2">
    <source>
        <dbReference type="Proteomes" id="UP000035548"/>
    </source>
</evidence>
<gene>
    <name evidence="1" type="ORF">CUTER_05100</name>
</gene>
<dbReference type="EMBL" id="CP011546">
    <property type="protein sequence ID" value="AKK11021.1"/>
    <property type="molecule type" value="Genomic_DNA"/>
</dbReference>
<accession>A0A0G3HCB1</accession>
<organism evidence="1 2">
    <name type="scientific">Corynebacterium uterequi</name>
    <dbReference type="NCBI Taxonomy" id="1072256"/>
    <lineage>
        <taxon>Bacteria</taxon>
        <taxon>Bacillati</taxon>
        <taxon>Actinomycetota</taxon>
        <taxon>Actinomycetes</taxon>
        <taxon>Mycobacteriales</taxon>
        <taxon>Corynebacteriaceae</taxon>
        <taxon>Corynebacterium</taxon>
    </lineage>
</organism>
<dbReference type="STRING" id="1072256.CUTER_05100"/>
<dbReference type="RefSeq" id="WP_047259504.1">
    <property type="nucleotide sequence ID" value="NZ_CP011546.1"/>
</dbReference>
<keyword evidence="2" id="KW-1185">Reference proteome</keyword>
<proteinExistence type="predicted"/>
<reference evidence="2" key="2">
    <citation type="submission" date="2015-05" db="EMBL/GenBank/DDBJ databases">
        <title>Complete genome sequence of Corynebacterium uterequi DSM 45634, isolated from the uterus of a maiden mare.</title>
        <authorList>
            <person name="Ruckert C."/>
            <person name="Albersmeier A."/>
            <person name="Winkler A."/>
            <person name="Tauch A."/>
        </authorList>
    </citation>
    <scope>NUCLEOTIDE SEQUENCE [LARGE SCALE GENOMIC DNA]</scope>
    <source>
        <strain evidence="2">DSM 45634</strain>
    </source>
</reference>
<dbReference type="OrthoDB" id="4407016at2"/>
<evidence type="ECO:0000313" key="1">
    <source>
        <dbReference type="EMBL" id="AKK11021.1"/>
    </source>
</evidence>
<dbReference type="Proteomes" id="UP000035548">
    <property type="component" value="Chromosome"/>
</dbReference>
<dbReference type="PATRIC" id="fig|1072256.5.peg.1010"/>
<sequence>MDTNKKTRFFTSRRNLVGMLLAIGVIVAHLILGLGSLWFIAAAAAYGAGVALTPPAQQQRPQALPPAGPAELHQKFMSIERSLYGRALPDPIAIQLRRIREELTRLLPRWEDLADVPERREALRGIIQVHLPTITEGYLRVPNPNDPRAVAQVDDALALLVNYLEETNQAIVDNTLMDLEDATRATQLQFGPTSLPGVALIVPPDDEPGPPQR</sequence>
<dbReference type="AlphaFoldDB" id="A0A0G3HCB1"/>
<name>A0A0G3HCB1_9CORY</name>
<reference evidence="1 2" key="1">
    <citation type="journal article" date="2015" name="Genome Announc.">
        <title>Virulence Factor Genes Detected in the Complete Genome Sequence of Corynebacterium uterequi DSM 45634, Isolated from the Uterus of a Maiden Mare.</title>
        <authorList>
            <person name="Ruckert C."/>
            <person name="Kriete M."/>
            <person name="Jaenicke S."/>
            <person name="Winkler A."/>
            <person name="Tauch A."/>
        </authorList>
    </citation>
    <scope>NUCLEOTIDE SEQUENCE [LARGE SCALE GENOMIC DNA]</scope>
    <source>
        <strain evidence="1 2">DSM 45634</strain>
    </source>
</reference>
<protein>
    <submittedName>
        <fullName evidence="1">Uncharacterized protein</fullName>
    </submittedName>
</protein>
<dbReference type="KEGG" id="cut:CUTER_05100"/>